<dbReference type="GeneTree" id="ENSGT01150000286969"/>
<accession>A0A8I5KTU6</accession>
<dbReference type="Ensembl" id="ENST00000468521.1">
    <property type="protein sequence ID" value="ENSP00000508509.1"/>
    <property type="gene ID" value="ENSG00000121764.12"/>
</dbReference>
<dbReference type="EMBL" id="AC114488">
    <property type="status" value="NOT_ANNOTATED_CDS"/>
    <property type="molecule type" value="Genomic_DNA"/>
</dbReference>
<name>A0A8I5KTU6_HUMAN</name>
<dbReference type="HGNC" id="HGNC:4848">
    <property type="gene designation" value="HCRTR1"/>
</dbReference>
<feature type="transmembrane region" description="Helical" evidence="2">
    <location>
        <begin position="47"/>
        <end position="69"/>
    </location>
</feature>
<reference evidence="3" key="5">
    <citation type="submission" date="2025-09" db="UniProtKB">
        <authorList>
            <consortium name="Ensembl"/>
        </authorList>
    </citation>
    <scope>IDENTIFICATION</scope>
</reference>
<evidence type="ECO:0000256" key="2">
    <source>
        <dbReference type="SAM" id="Phobius"/>
    </source>
</evidence>
<dbReference type="Proteomes" id="UP000005640">
    <property type="component" value="Chromosome 1"/>
</dbReference>
<reference evidence="3 4" key="2">
    <citation type="journal article" date="2004" name="Nature">
        <title>Finishing the euchromatic sequence of the human genome.</title>
        <authorList>
            <consortium name="International Human Genome Sequencing Consortium"/>
        </authorList>
    </citation>
    <scope>NUCLEOTIDE SEQUENCE [LARGE SCALE GENOMIC DNA]</scope>
</reference>
<dbReference type="Ensembl" id="ENST00000468521.1">
    <property type="protein sequence ID" value="ENSP00000508509.1"/>
    <property type="gene ID" value="ENSG00000121764.13"/>
</dbReference>
<protein>
    <submittedName>
        <fullName evidence="3">Hypocretin receptor 1</fullName>
    </submittedName>
</protein>
<evidence type="ECO:0000313" key="3">
    <source>
        <dbReference type="Ensembl" id="ENSP00000508509.1"/>
    </source>
</evidence>
<dbReference type="GO" id="GO:0007631">
    <property type="term" value="P:feeding behavior"/>
    <property type="evidence" value="ECO:0007669"/>
    <property type="project" value="InterPro"/>
</dbReference>
<dbReference type="AlphaFoldDB" id="A0A8I5KTU6"/>
<reference evidence="3 4" key="1">
    <citation type="journal article" date="2001" name="Nature">
        <title>Initial sequencing and analysis of the human genome.</title>
        <authorList>
            <consortium name="International Human Genome Sequencing Consortium"/>
            <person name="Lander E.S."/>
            <person name="Linton L.M."/>
            <person name="Birren B."/>
            <person name="Nusbaum C."/>
            <person name="Zody M.C."/>
            <person name="Baldwin J."/>
            <person name="Devon K."/>
            <person name="Dewar K."/>
            <person name="Doyle M."/>
            <person name="FitzHugh W."/>
            <person name="Funke R."/>
            <person name="Gage D."/>
            <person name="Harris K."/>
            <person name="Heaford A."/>
            <person name="Howland J."/>
            <person name="Kann L."/>
            <person name="Lehoczky J."/>
            <person name="LeVine R."/>
            <person name="McEwan P."/>
            <person name="McKernan K."/>
            <person name="Meldrim J."/>
            <person name="Mesirov J.P."/>
            <person name="Miranda C."/>
            <person name="Morris W."/>
            <person name="Naylor J."/>
            <person name="Raymond C."/>
            <person name="Rosetti M."/>
            <person name="Santos R."/>
            <person name="Sheridan A."/>
            <person name="Sougnez C."/>
            <person name="Stange-Thomann N."/>
            <person name="Stojanovic N."/>
            <person name="Subramanian A."/>
            <person name="Wyman D."/>
            <person name="Rogers J."/>
            <person name="Sulston J."/>
            <person name="Ainscough R."/>
            <person name="Beck S."/>
            <person name="Bentley D."/>
            <person name="Burton J."/>
            <person name="Clee C."/>
            <person name="Carter N."/>
            <person name="Coulson A."/>
            <person name="Deadman R."/>
            <person name="Deloukas P."/>
            <person name="Dunham A."/>
            <person name="Dunham I."/>
            <person name="Durbin R."/>
            <person name="French L."/>
            <person name="Grafham D."/>
            <person name="Gregory S."/>
            <person name="Hubbard T."/>
            <person name="Humphray S."/>
            <person name="Hunt A."/>
            <person name="Jones M."/>
            <person name="Lloyd C."/>
            <person name="McMurray A."/>
            <person name="Matthews L."/>
            <person name="Mercer S."/>
            <person name="Milne S."/>
            <person name="Mullikin J.C."/>
            <person name="Mungall A."/>
            <person name="Plumb R."/>
            <person name="Ross M."/>
            <person name="Shownkeen R."/>
            <person name="Sims S."/>
            <person name="Waterston R.H."/>
            <person name="Wilson R.K."/>
            <person name="Hillier L.W."/>
            <person name="McPherson J.D."/>
            <person name="Marra M.A."/>
            <person name="Mardis E.R."/>
            <person name="Fulton L.A."/>
            <person name="Chinwalla A.T."/>
            <person name="Pepin K.H."/>
            <person name="Gish W.R."/>
            <person name="Chissoe S.L."/>
            <person name="Wendl M.C."/>
            <person name="Delehaunty K.D."/>
            <person name="Miner T.L."/>
            <person name="Delehaunty A."/>
            <person name="Kramer J.B."/>
            <person name="Cook L.L."/>
            <person name="Fulton R.S."/>
            <person name="Johnson D.L."/>
            <person name="Minx P.J."/>
            <person name="Clifton S.W."/>
            <person name="Hawkins T."/>
            <person name="Branscomb E."/>
            <person name="Predki P."/>
            <person name="Richardson P."/>
            <person name="Wenning S."/>
            <person name="Slezak T."/>
            <person name="Doggett N."/>
            <person name="Cheng J.F."/>
            <person name="Olsen A."/>
            <person name="Lucas S."/>
            <person name="Elkin C."/>
            <person name="Uberbacher E."/>
            <person name="Frazier M."/>
            <person name="Gibbs R.A."/>
            <person name="Muzny D.M."/>
            <person name="Scherer S.E."/>
            <person name="Bouck J.B."/>
            <person name="Sodergren E.J."/>
            <person name="Worley K.C."/>
            <person name="Rives C.M."/>
            <person name="Gorrell J.H."/>
            <person name="Metzker M.L."/>
            <person name="Naylor S.L."/>
            <person name="Kucherlapati R.S."/>
            <person name="Nelson D.L."/>
            <person name="Weinstock G.M."/>
            <person name="Sakaki Y."/>
            <person name="Fujiyama A."/>
            <person name="Hattori M."/>
            <person name="Yada T."/>
            <person name="Toyoda A."/>
            <person name="Itoh T."/>
            <person name="Kawagoe C."/>
            <person name="Watanabe H."/>
            <person name="Totoki Y."/>
            <person name="Taylor T."/>
            <person name="Weissenbach J."/>
            <person name="Heilig R."/>
            <person name="Saurin W."/>
            <person name="Artiguenave F."/>
            <person name="Brottier P."/>
            <person name="Bruls T."/>
            <person name="Pelletier E."/>
            <person name="Robert C."/>
            <person name="Wincker P."/>
            <person name="Smith D.R."/>
            <person name="Doucette-Stamm L."/>
            <person name="Rubenfield M."/>
            <person name="Weinstock K."/>
            <person name="Lee H.M."/>
            <person name="Dubois J."/>
            <person name="Rosenthal A."/>
            <person name="Platzer M."/>
            <person name="Nyakatura G."/>
            <person name="Taudien S."/>
            <person name="Rump A."/>
            <person name="Yang H."/>
            <person name="Yu J."/>
            <person name="Wang J."/>
            <person name="Huang G."/>
            <person name="Gu J."/>
            <person name="Hood L."/>
            <person name="Rowen L."/>
            <person name="Madan A."/>
            <person name="Qin S."/>
            <person name="Davis R.W."/>
            <person name="Federspiel N.A."/>
            <person name="Abola A.P."/>
            <person name="Proctor M.J."/>
            <person name="Myers R.M."/>
            <person name="Schmutz J."/>
            <person name="Dickson M."/>
            <person name="Grimwood J."/>
            <person name="Cox D.R."/>
            <person name="Olson M.V."/>
            <person name="Kaul R."/>
            <person name="Raymond C."/>
            <person name="Shimizu N."/>
            <person name="Kawasaki K."/>
            <person name="Minoshima S."/>
            <person name="Evans G.A."/>
            <person name="Athanasiou M."/>
            <person name="Schultz R."/>
            <person name="Roe B.A."/>
            <person name="Chen F."/>
            <person name="Pan H."/>
            <person name="Ramser J."/>
            <person name="Lehrach H."/>
            <person name="Reinhardt R."/>
            <person name="McCombie W.R."/>
            <person name="de la Bastide M."/>
            <person name="Dedhia N."/>
            <person name="Blocker H."/>
            <person name="Hornischer K."/>
            <person name="Nordsiek G."/>
            <person name="Agarwala R."/>
            <person name="Aravind L."/>
            <person name="Bailey J.A."/>
            <person name="Bateman A."/>
            <person name="Batzoglou S."/>
            <person name="Birney E."/>
            <person name="Bork P."/>
            <person name="Brown D.G."/>
            <person name="Burge C.B."/>
            <person name="Cerutti L."/>
            <person name="Chen H.C."/>
            <person name="Church D."/>
            <person name="Clamp M."/>
            <person name="Copley R.R."/>
            <person name="Doerks T."/>
            <person name="Eddy S.R."/>
            <person name="Eichler E.E."/>
            <person name="Furey T.S."/>
            <person name="Galagan J."/>
            <person name="Gilbert J.G."/>
            <person name="Harmon C."/>
            <person name="Hayashizaki Y."/>
            <person name="Haussler D."/>
            <person name="Hermjakob H."/>
            <person name="Hokamp K."/>
            <person name="Jang W."/>
            <person name="Johnson L.S."/>
            <person name="Jones T.A."/>
            <person name="Kasif S."/>
            <person name="Kaspryzk A."/>
            <person name="Kennedy S."/>
            <person name="Kent W.J."/>
            <person name="Kitts P."/>
            <person name="Koonin E.V."/>
            <person name="Korf I."/>
            <person name="Kulp D."/>
            <person name="Lancet D."/>
            <person name="Lowe T.M."/>
            <person name="McLysaght A."/>
            <person name="Mikkelsen T."/>
            <person name="Moran J.V."/>
            <person name="Mulder N."/>
            <person name="Pollara V.J."/>
            <person name="Ponting C.P."/>
            <person name="Schuler G."/>
            <person name="Schultz J."/>
            <person name="Slater G."/>
            <person name="Smit A.F."/>
            <person name="Stupka E."/>
            <person name="Szustakowski J."/>
            <person name="Thierry-Mieg D."/>
            <person name="Thierry-Mieg J."/>
            <person name="Wagner L."/>
            <person name="Wallis J."/>
            <person name="Wheeler R."/>
            <person name="Williams A."/>
            <person name="Wolf Y.I."/>
            <person name="Wolfe K.H."/>
            <person name="Yang S.P."/>
            <person name="Yeh R.F."/>
            <person name="Collins F."/>
            <person name="Guyer M.S."/>
            <person name="Peterson J."/>
            <person name="Felsenfeld A."/>
            <person name="Wetterstrand K.A."/>
            <person name="Patrinos A."/>
            <person name="Morgan M.J."/>
            <person name="de Jong P."/>
            <person name="Catanese J.J."/>
            <person name="Osoegawa K."/>
            <person name="Shizuya H."/>
            <person name="Choi S."/>
            <person name="Chen Y.J."/>
        </authorList>
    </citation>
    <scope>NUCLEOTIDE SEQUENCE [LARGE SCALE GENOMIC DNA]</scope>
</reference>
<dbReference type="PRINTS" id="PR01064">
    <property type="entry name" value="OREXINR"/>
</dbReference>
<keyword evidence="2" id="KW-0812">Transmembrane</keyword>
<dbReference type="GO" id="GO:0016020">
    <property type="term" value="C:membrane"/>
    <property type="evidence" value="ECO:0007669"/>
    <property type="project" value="InterPro"/>
</dbReference>
<keyword evidence="2" id="KW-0472">Membrane</keyword>
<dbReference type="GO" id="GO:0016499">
    <property type="term" value="F:orexin receptor activity"/>
    <property type="evidence" value="ECO:0007669"/>
    <property type="project" value="InterPro"/>
</dbReference>
<dbReference type="OpenTargets" id="ENSG00000121764"/>
<dbReference type="OrthoDB" id="9986530at2759"/>
<feature type="region of interest" description="Disordered" evidence="1">
    <location>
        <begin position="1"/>
        <end position="24"/>
    </location>
</feature>
<reference evidence="3 4" key="3">
    <citation type="journal article" date="2006" name="Nature">
        <title>The DNA sequence and biological annotation of human chromosome 1.</title>
        <authorList>
            <person name="Gregory S.G."/>
            <person name="Barlow K.F."/>
            <person name="McLay K.E."/>
            <person name="Kaul R."/>
            <person name="Swarbreck D."/>
            <person name="Dunham A."/>
            <person name="Scott C.E."/>
            <person name="Howe K.L."/>
            <person name="Woodfine K."/>
            <person name="Spencer C.C."/>
            <person name="Jones M.C."/>
            <person name="Gillson C."/>
            <person name="Searle S."/>
            <person name="Zhou Y."/>
            <person name="Kokocinski F."/>
            <person name="McDonald L."/>
            <person name="Evans R."/>
            <person name="Phillips K."/>
            <person name="Atkinson A."/>
            <person name="Cooper R."/>
            <person name="Jones C."/>
            <person name="Hall R.E."/>
            <person name="Andrews T.D."/>
            <person name="Lloyd C."/>
            <person name="Ainscough R."/>
            <person name="Almeida J.P."/>
            <person name="Ambrose K.D."/>
            <person name="Anderson F."/>
            <person name="Andrew R.W."/>
            <person name="Ashwell R.I."/>
            <person name="Aubin K."/>
            <person name="Babbage A.K."/>
            <person name="Bagguley C.L."/>
            <person name="Bailey J."/>
            <person name="Beasley H."/>
            <person name="Bethel G."/>
            <person name="Bird C.P."/>
            <person name="Bray-Allen S."/>
            <person name="Brown J.Y."/>
            <person name="Brown A.J."/>
            <person name="Buckley D."/>
            <person name="Burton J."/>
            <person name="Bye J."/>
            <person name="Carder C."/>
            <person name="Chapman J.C."/>
            <person name="Clark S.Y."/>
            <person name="Clarke G."/>
            <person name="Clee C."/>
            <person name="Cobley V."/>
            <person name="Collier R.E."/>
            <person name="Corby N."/>
            <person name="Coville G.J."/>
            <person name="Davies J."/>
            <person name="Deadman R."/>
            <person name="Dunn M."/>
            <person name="Earthrowl M."/>
            <person name="Ellington A.G."/>
            <person name="Errington H."/>
            <person name="Frankish A."/>
            <person name="Frankland J."/>
            <person name="French L."/>
            <person name="Garner P."/>
            <person name="Garnett J."/>
            <person name="Gay L."/>
            <person name="Ghori M.R."/>
            <person name="Gibson R."/>
            <person name="Gilby L.M."/>
            <person name="Gillett W."/>
            <person name="Glithero R.J."/>
            <person name="Grafham D.V."/>
            <person name="Griffiths C."/>
            <person name="Griffiths-Jones S."/>
            <person name="Grocock R."/>
            <person name="Hammond S."/>
            <person name="Harrison E.S."/>
            <person name="Hart E."/>
            <person name="Haugen E."/>
            <person name="Heath P.D."/>
            <person name="Holmes S."/>
            <person name="Holt K."/>
            <person name="Howden P.J."/>
            <person name="Hunt A.R."/>
            <person name="Hunt S.E."/>
            <person name="Hunter G."/>
            <person name="Isherwood J."/>
            <person name="James R."/>
            <person name="Johnson C."/>
            <person name="Johnson D."/>
            <person name="Joy A."/>
            <person name="Kay M."/>
            <person name="Kershaw J.K."/>
            <person name="Kibukawa M."/>
            <person name="Kimberley A.M."/>
            <person name="King A."/>
            <person name="Knights A.J."/>
            <person name="Lad H."/>
            <person name="Laird G."/>
            <person name="Lawlor S."/>
            <person name="Leongamornlert D.A."/>
            <person name="Lloyd D.M."/>
            <person name="Loveland J."/>
            <person name="Lovell J."/>
            <person name="Lush M.J."/>
            <person name="Lyne R."/>
            <person name="Martin S."/>
            <person name="Mashreghi-Mohammadi M."/>
            <person name="Matthews L."/>
            <person name="Matthews N.S."/>
            <person name="McLaren S."/>
            <person name="Milne S."/>
            <person name="Mistry S."/>
            <person name="Moore M.J."/>
            <person name="Nickerson T."/>
            <person name="O'Dell C.N."/>
            <person name="Oliver K."/>
            <person name="Palmeiri A."/>
            <person name="Palmer S.A."/>
            <person name="Parker A."/>
            <person name="Patel D."/>
            <person name="Pearce A.V."/>
            <person name="Peck A.I."/>
            <person name="Pelan S."/>
            <person name="Phelps K."/>
            <person name="Phillimore B.J."/>
            <person name="Plumb R."/>
            <person name="Rajan J."/>
            <person name="Raymond C."/>
            <person name="Rouse G."/>
            <person name="Saenphimmachak C."/>
            <person name="Sehra H.K."/>
            <person name="Sheridan E."/>
            <person name="Shownkeen R."/>
            <person name="Sims S."/>
            <person name="Skuce C.D."/>
            <person name="Smith M."/>
            <person name="Steward C."/>
            <person name="Subramanian S."/>
            <person name="Sycamore N."/>
            <person name="Tracey A."/>
            <person name="Tromans A."/>
            <person name="Van Helmond Z."/>
            <person name="Wall M."/>
            <person name="Wallis J.M."/>
            <person name="White S."/>
            <person name="Whitehead S.L."/>
            <person name="Wilkinson J.E."/>
            <person name="Willey D.L."/>
            <person name="Williams H."/>
            <person name="Wilming L."/>
            <person name="Wray P.W."/>
            <person name="Wu Z."/>
            <person name="Coulson A."/>
            <person name="Vaudin M."/>
            <person name="Sulston J.E."/>
            <person name="Durbin R."/>
            <person name="Hubbard T."/>
            <person name="Wooster R."/>
            <person name="Dunham I."/>
            <person name="Carter N.P."/>
            <person name="McVean G."/>
            <person name="Ross M.T."/>
            <person name="Harrow J."/>
            <person name="Olson M.V."/>
            <person name="Beck S."/>
            <person name="Rogers J."/>
            <person name="Bentley D.R."/>
            <person name="Banerjee R."/>
            <person name="Bryant S.P."/>
            <person name="Burford D.C."/>
            <person name="Burrill W.D."/>
            <person name="Clegg S.M."/>
            <person name="Dhami P."/>
            <person name="Dovey O."/>
            <person name="Faulkner L.M."/>
            <person name="Gribble S.M."/>
            <person name="Langford C.F."/>
            <person name="Pandian R.D."/>
            <person name="Porter K.M."/>
            <person name="Prigmore E."/>
        </authorList>
    </citation>
    <scope>NUCLEOTIDE SEQUENCE [LARGE SCALE GENOMIC DNA]</scope>
</reference>
<keyword evidence="2" id="KW-1133">Transmembrane helix</keyword>
<keyword evidence="4" id="KW-1185">Reference proteome</keyword>
<evidence type="ECO:0000256" key="1">
    <source>
        <dbReference type="SAM" id="MobiDB-lite"/>
    </source>
</evidence>
<evidence type="ECO:0000313" key="4">
    <source>
        <dbReference type="Proteomes" id="UP000005640"/>
    </source>
</evidence>
<dbReference type="InterPro" id="IPR000204">
    <property type="entry name" value="Orexin_rcpt"/>
</dbReference>
<reference evidence="3" key="4">
    <citation type="submission" date="2025-08" db="UniProtKB">
        <authorList>
            <consortium name="Ensembl"/>
        </authorList>
    </citation>
    <scope>IDENTIFICATION</scope>
</reference>
<organism evidence="3 4">
    <name type="scientific">Homo sapiens</name>
    <name type="common">Human</name>
    <dbReference type="NCBI Taxonomy" id="9606"/>
    <lineage>
        <taxon>Eukaryota</taxon>
        <taxon>Metazoa</taxon>
        <taxon>Chordata</taxon>
        <taxon>Craniata</taxon>
        <taxon>Vertebrata</taxon>
        <taxon>Euteleostomi</taxon>
        <taxon>Mammalia</taxon>
        <taxon>Eutheria</taxon>
        <taxon>Euarchontoglires</taxon>
        <taxon>Primates</taxon>
        <taxon>Haplorrhini</taxon>
        <taxon>Catarrhini</taxon>
        <taxon>Hominidae</taxon>
        <taxon>Homo</taxon>
    </lineage>
</organism>
<gene>
    <name evidence="3" type="primary">HCRTR1</name>
</gene>
<sequence>MEPSATPGAQMGVPPGSREPSPVPPDYEDEFLRYLWRDYLYPKQYEWVLIAAYVAVFVVALVGNTLGCVRVSGSANSQLHRPGPLVCHLPPTIVQEHSPAGPWLHPGHLGCVAGHHGAPGCSHGMQQCAA</sequence>
<proteinExistence type="predicted"/>